<dbReference type="PANTHER" id="PTHR10574:SF233">
    <property type="entry name" value="LAMININ SUBUNIT BETA-1"/>
    <property type="match status" value="1"/>
</dbReference>
<dbReference type="PANTHER" id="PTHR10574">
    <property type="entry name" value="NETRIN/LAMININ-RELATED"/>
    <property type="match status" value="1"/>
</dbReference>
<feature type="non-terminal residue" evidence="4">
    <location>
        <position position="1"/>
    </location>
</feature>
<dbReference type="GO" id="GO:0150043">
    <property type="term" value="F:structural constituent of synapse-associated extracellular matrix"/>
    <property type="evidence" value="ECO:0007669"/>
    <property type="project" value="TreeGrafter"/>
</dbReference>
<keyword evidence="5" id="KW-1185">Reference proteome</keyword>
<dbReference type="GO" id="GO:0070831">
    <property type="term" value="P:basement membrane assembly"/>
    <property type="evidence" value="ECO:0007669"/>
    <property type="project" value="TreeGrafter"/>
</dbReference>
<name>A0A212CKP5_CEREH</name>
<dbReference type="OrthoDB" id="9809131at2759"/>
<dbReference type="GO" id="GO:0016477">
    <property type="term" value="P:cell migration"/>
    <property type="evidence" value="ECO:0007669"/>
    <property type="project" value="TreeGrafter"/>
</dbReference>
<dbReference type="InterPro" id="IPR008211">
    <property type="entry name" value="Laminin_N"/>
</dbReference>
<dbReference type="PROSITE" id="PS51117">
    <property type="entry name" value="LAMININ_NTER"/>
    <property type="match status" value="1"/>
</dbReference>
<dbReference type="Pfam" id="PF00055">
    <property type="entry name" value="Laminin_N"/>
    <property type="match status" value="1"/>
</dbReference>
<dbReference type="Proteomes" id="UP000242450">
    <property type="component" value="Chromosome 18"/>
</dbReference>
<evidence type="ECO:0000313" key="5">
    <source>
        <dbReference type="Proteomes" id="UP000242450"/>
    </source>
</evidence>
<gene>
    <name evidence="4" type="ORF">Celaphus_00012002</name>
</gene>
<feature type="non-terminal residue" evidence="4">
    <location>
        <position position="84"/>
    </location>
</feature>
<evidence type="ECO:0000256" key="2">
    <source>
        <dbReference type="ARBA" id="ARBA00023292"/>
    </source>
</evidence>
<feature type="domain" description="Laminin N-terminal" evidence="3">
    <location>
        <begin position="1"/>
        <end position="84"/>
    </location>
</feature>
<evidence type="ECO:0000256" key="1">
    <source>
        <dbReference type="ARBA" id="ARBA00023157"/>
    </source>
</evidence>
<dbReference type="InterPro" id="IPR050440">
    <property type="entry name" value="Laminin/Netrin_ECM"/>
</dbReference>
<dbReference type="EMBL" id="MKHE01000018">
    <property type="protein sequence ID" value="OWK06577.1"/>
    <property type="molecule type" value="Genomic_DNA"/>
</dbReference>
<protein>
    <submittedName>
        <fullName evidence="4">LAMB1</fullName>
    </submittedName>
</protein>
<keyword evidence="2" id="KW-0424">Laminin EGF-like domain</keyword>
<proteinExistence type="predicted"/>
<comment type="caution">
    <text evidence="4">The sequence shown here is derived from an EMBL/GenBank/DDBJ whole genome shotgun (WGS) entry which is preliminary data.</text>
</comment>
<dbReference type="GO" id="GO:0005178">
    <property type="term" value="F:integrin binding"/>
    <property type="evidence" value="ECO:0007669"/>
    <property type="project" value="TreeGrafter"/>
</dbReference>
<evidence type="ECO:0000259" key="3">
    <source>
        <dbReference type="PROSITE" id="PS51117"/>
    </source>
</evidence>
<dbReference type="GO" id="GO:0043256">
    <property type="term" value="C:laminin complex"/>
    <property type="evidence" value="ECO:0007669"/>
    <property type="project" value="TreeGrafter"/>
</dbReference>
<dbReference type="Gene3D" id="2.60.120.260">
    <property type="entry name" value="Galactose-binding domain-like"/>
    <property type="match status" value="1"/>
</dbReference>
<dbReference type="AlphaFoldDB" id="A0A212CKP5"/>
<organism evidence="4 5">
    <name type="scientific">Cervus elaphus hippelaphus</name>
    <name type="common">European red deer</name>
    <dbReference type="NCBI Taxonomy" id="46360"/>
    <lineage>
        <taxon>Eukaryota</taxon>
        <taxon>Metazoa</taxon>
        <taxon>Chordata</taxon>
        <taxon>Craniata</taxon>
        <taxon>Vertebrata</taxon>
        <taxon>Euteleostomi</taxon>
        <taxon>Mammalia</taxon>
        <taxon>Eutheria</taxon>
        <taxon>Laurasiatheria</taxon>
        <taxon>Artiodactyla</taxon>
        <taxon>Ruminantia</taxon>
        <taxon>Pecora</taxon>
        <taxon>Cervidae</taxon>
        <taxon>Cervinae</taxon>
        <taxon>Cervus</taxon>
    </lineage>
</organism>
<dbReference type="GO" id="GO:0009888">
    <property type="term" value="P:tissue development"/>
    <property type="evidence" value="ECO:0007669"/>
    <property type="project" value="TreeGrafter"/>
</dbReference>
<dbReference type="GO" id="GO:0007411">
    <property type="term" value="P:axon guidance"/>
    <property type="evidence" value="ECO:0007669"/>
    <property type="project" value="TreeGrafter"/>
</dbReference>
<keyword evidence="1" id="KW-1015">Disulfide bond</keyword>
<reference evidence="4 5" key="1">
    <citation type="journal article" date="2018" name="Mol. Genet. Genomics">
        <title>The red deer Cervus elaphus genome CerEla1.0: sequencing, annotating, genes, and chromosomes.</title>
        <authorList>
            <person name="Bana N.A."/>
            <person name="Nyiri A."/>
            <person name="Nagy J."/>
            <person name="Frank K."/>
            <person name="Nagy T."/>
            <person name="Steger V."/>
            <person name="Schiller M."/>
            <person name="Lakatos P."/>
            <person name="Sugar L."/>
            <person name="Horn P."/>
            <person name="Barta E."/>
            <person name="Orosz L."/>
        </authorList>
    </citation>
    <scope>NUCLEOTIDE SEQUENCE [LARGE SCALE GENOMIC DNA]</scope>
    <source>
        <strain evidence="4">Hungarian</strain>
    </source>
</reference>
<sequence>TFRPAAMLIERSSDFGKTWGVYRYFAYDCESSFPGISTGPMKKVDDIICDSRYSDIEPSTEGEVIFRALDPAFRIEDPYSPRIQ</sequence>
<accession>A0A212CKP5</accession>
<dbReference type="GO" id="GO:0034446">
    <property type="term" value="P:substrate adhesion-dependent cell spreading"/>
    <property type="evidence" value="ECO:0007669"/>
    <property type="project" value="TreeGrafter"/>
</dbReference>
<dbReference type="GO" id="GO:0009887">
    <property type="term" value="P:animal organ morphogenesis"/>
    <property type="evidence" value="ECO:0007669"/>
    <property type="project" value="TreeGrafter"/>
</dbReference>
<evidence type="ECO:0000313" key="4">
    <source>
        <dbReference type="EMBL" id="OWK06577.1"/>
    </source>
</evidence>